<evidence type="ECO:0000313" key="1">
    <source>
        <dbReference type="EMBL" id="KII62666.1"/>
    </source>
</evidence>
<accession>A0A0C2MM43</accession>
<dbReference type="AlphaFoldDB" id="A0A0C2MM43"/>
<comment type="caution">
    <text evidence="1">The sequence shown here is derived from an EMBL/GenBank/DDBJ whole genome shotgun (WGS) entry which is preliminary data.</text>
</comment>
<organism evidence="1 2">
    <name type="scientific">Thelohanellus kitauei</name>
    <name type="common">Myxosporean</name>
    <dbReference type="NCBI Taxonomy" id="669202"/>
    <lineage>
        <taxon>Eukaryota</taxon>
        <taxon>Metazoa</taxon>
        <taxon>Cnidaria</taxon>
        <taxon>Myxozoa</taxon>
        <taxon>Myxosporea</taxon>
        <taxon>Bivalvulida</taxon>
        <taxon>Platysporina</taxon>
        <taxon>Myxobolidae</taxon>
        <taxon>Thelohanellus</taxon>
    </lineage>
</organism>
<evidence type="ECO:0000313" key="2">
    <source>
        <dbReference type="Proteomes" id="UP000031668"/>
    </source>
</evidence>
<dbReference type="EMBL" id="JWZT01004899">
    <property type="protein sequence ID" value="KII62666.1"/>
    <property type="molecule type" value="Genomic_DNA"/>
</dbReference>
<proteinExistence type="predicted"/>
<protein>
    <submittedName>
        <fullName evidence="1">Uncharacterized protein</fullName>
    </submittedName>
</protein>
<keyword evidence="2" id="KW-1185">Reference proteome</keyword>
<reference evidence="1 2" key="1">
    <citation type="journal article" date="2014" name="Genome Biol. Evol.">
        <title>The genome of the myxosporean Thelohanellus kitauei shows adaptations to nutrient acquisition within its fish host.</title>
        <authorList>
            <person name="Yang Y."/>
            <person name="Xiong J."/>
            <person name="Zhou Z."/>
            <person name="Huo F."/>
            <person name="Miao W."/>
            <person name="Ran C."/>
            <person name="Liu Y."/>
            <person name="Zhang J."/>
            <person name="Feng J."/>
            <person name="Wang M."/>
            <person name="Wang M."/>
            <person name="Wang L."/>
            <person name="Yao B."/>
        </authorList>
    </citation>
    <scope>NUCLEOTIDE SEQUENCE [LARGE SCALE GENOMIC DNA]</scope>
    <source>
        <strain evidence="1">Wuqing</strain>
    </source>
</reference>
<name>A0A0C2MM43_THEKT</name>
<sequence>MKISHKLIKSNFTPYTQKPLILDLKTQQASLYRLNVTLNKELYYYDFFLFGDENKCPDCISKYSQLNRIFKISGICVESSSKVRHSTTVNCENKDWSYAEMQKYIWLYTRFHKKINYL</sequence>
<dbReference type="Proteomes" id="UP000031668">
    <property type="component" value="Unassembled WGS sequence"/>
</dbReference>
<gene>
    <name evidence="1" type="ORF">RF11_03466</name>
</gene>